<dbReference type="Gene3D" id="3.30.70.1820">
    <property type="entry name" value="L1 transposable element, RRM domain"/>
    <property type="match status" value="1"/>
</dbReference>
<proteinExistence type="predicted"/>
<evidence type="ECO:0000313" key="2">
    <source>
        <dbReference type="Proteomes" id="UP001314205"/>
    </source>
</evidence>
<comment type="caution">
    <text evidence="1">The sequence shown here is derived from an EMBL/GenBank/DDBJ whole genome shotgun (WGS) entry which is preliminary data.</text>
</comment>
<reference evidence="1 2" key="1">
    <citation type="submission" date="2023-11" db="EMBL/GenBank/DDBJ databases">
        <authorList>
            <person name="Hedman E."/>
            <person name="Englund M."/>
            <person name="Stromberg M."/>
            <person name="Nyberg Akerstrom W."/>
            <person name="Nylinder S."/>
            <person name="Jareborg N."/>
            <person name="Kallberg Y."/>
            <person name="Kronander E."/>
        </authorList>
    </citation>
    <scope>NUCLEOTIDE SEQUENCE [LARGE SCALE GENOMIC DNA]</scope>
</reference>
<dbReference type="AlphaFoldDB" id="A0AAV1KNN3"/>
<keyword evidence="2" id="KW-1185">Reference proteome</keyword>
<dbReference type="Proteomes" id="UP001314205">
    <property type="component" value="Unassembled WGS sequence"/>
</dbReference>
<sequence length="242" mass="26808">MDLLKKSIEELTLNFTSRMDEFQREVRTSIPATSPSSNINAQFNAFRAFVLSALENLQLQLQLLSRQQDEMEVRTRRKMLLVHGMPEAQDENLVHCTSKVLSERLNIPELSVDSITRCHRLGRPRGDKPRVLLVKFQDQDLRDKVWFSKTKLKGSGGRHEAFVAARKRFGVSQCWTRDGYVVVLGSDGTKHRVYTVAEVIAIPDAAGGVPTTTSLTAATAAAASSAPKPCVTTARAGKTAKK</sequence>
<protein>
    <submittedName>
        <fullName evidence="1">Uncharacterized protein</fullName>
    </submittedName>
</protein>
<name>A0AAV1KNN3_9NEOP</name>
<evidence type="ECO:0000313" key="1">
    <source>
        <dbReference type="EMBL" id="CAK1583752.1"/>
    </source>
</evidence>
<organism evidence="1 2">
    <name type="scientific">Parnassius mnemosyne</name>
    <name type="common">clouded apollo</name>
    <dbReference type="NCBI Taxonomy" id="213953"/>
    <lineage>
        <taxon>Eukaryota</taxon>
        <taxon>Metazoa</taxon>
        <taxon>Ecdysozoa</taxon>
        <taxon>Arthropoda</taxon>
        <taxon>Hexapoda</taxon>
        <taxon>Insecta</taxon>
        <taxon>Pterygota</taxon>
        <taxon>Neoptera</taxon>
        <taxon>Endopterygota</taxon>
        <taxon>Lepidoptera</taxon>
        <taxon>Glossata</taxon>
        <taxon>Ditrysia</taxon>
        <taxon>Papilionoidea</taxon>
        <taxon>Papilionidae</taxon>
        <taxon>Parnassiinae</taxon>
        <taxon>Parnassini</taxon>
        <taxon>Parnassius</taxon>
        <taxon>Driopa</taxon>
    </lineage>
</organism>
<accession>A0AAV1KNN3</accession>
<dbReference type="EMBL" id="CAVLGL010000057">
    <property type="protein sequence ID" value="CAK1583752.1"/>
    <property type="molecule type" value="Genomic_DNA"/>
</dbReference>
<gene>
    <name evidence="1" type="ORF">PARMNEM_LOCUS5103</name>
</gene>